<dbReference type="Proteomes" id="UP000238322">
    <property type="component" value="Unassembled WGS sequence"/>
</dbReference>
<evidence type="ECO:0000256" key="6">
    <source>
        <dbReference type="PIRNR" id="PIRNR002560"/>
    </source>
</evidence>
<dbReference type="Gene3D" id="1.20.1260.10">
    <property type="match status" value="1"/>
</dbReference>
<dbReference type="InterPro" id="IPR002024">
    <property type="entry name" value="Bacterioferritin"/>
</dbReference>
<evidence type="ECO:0000256" key="7">
    <source>
        <dbReference type="PIRSR" id="PIRSR002560-1"/>
    </source>
</evidence>
<dbReference type="GO" id="GO:0008199">
    <property type="term" value="F:ferric iron binding"/>
    <property type="evidence" value="ECO:0007669"/>
    <property type="project" value="InterPro"/>
</dbReference>
<keyword evidence="2 6" id="KW-0409">Iron storage</keyword>
<keyword evidence="3" id="KW-0349">Heme</keyword>
<dbReference type="PRINTS" id="PR00601">
    <property type="entry name" value="BACFERRITIN"/>
</dbReference>
<dbReference type="GO" id="GO:0004322">
    <property type="term" value="F:ferroxidase activity"/>
    <property type="evidence" value="ECO:0007669"/>
    <property type="project" value="UniProtKB-EC"/>
</dbReference>
<accession>A0A2S8G7W8</accession>
<dbReference type="PANTHER" id="PTHR30295">
    <property type="entry name" value="BACTERIOFERRITIN"/>
    <property type="match status" value="1"/>
</dbReference>
<dbReference type="InterPro" id="IPR009078">
    <property type="entry name" value="Ferritin-like_SF"/>
</dbReference>
<evidence type="ECO:0000256" key="1">
    <source>
        <dbReference type="ARBA" id="ARBA00008093"/>
    </source>
</evidence>
<dbReference type="CDD" id="cd00907">
    <property type="entry name" value="Bacterioferritin"/>
    <property type="match status" value="1"/>
</dbReference>
<dbReference type="GO" id="GO:0005829">
    <property type="term" value="C:cytosol"/>
    <property type="evidence" value="ECO:0007669"/>
    <property type="project" value="TreeGrafter"/>
</dbReference>
<reference evidence="9 10" key="1">
    <citation type="submission" date="2018-02" db="EMBL/GenBank/DDBJ databases">
        <title>Comparative genomes isolates from brazilian mangrove.</title>
        <authorList>
            <person name="Araujo J.E."/>
            <person name="Taketani R.G."/>
            <person name="Silva M.C.P."/>
            <person name="Loureco M.V."/>
            <person name="Andreote F.D."/>
        </authorList>
    </citation>
    <scope>NUCLEOTIDE SEQUENCE [LARGE SCALE GENOMIC DNA]</scope>
    <source>
        <strain evidence="9 10">Hex-1 MGV</strain>
    </source>
</reference>
<evidence type="ECO:0000256" key="5">
    <source>
        <dbReference type="ARBA" id="ARBA00023004"/>
    </source>
</evidence>
<evidence type="ECO:0000259" key="8">
    <source>
        <dbReference type="PROSITE" id="PS50905"/>
    </source>
</evidence>
<evidence type="ECO:0000313" key="10">
    <source>
        <dbReference type="Proteomes" id="UP000238322"/>
    </source>
</evidence>
<dbReference type="InterPro" id="IPR012347">
    <property type="entry name" value="Ferritin-like"/>
</dbReference>
<dbReference type="AlphaFoldDB" id="A0A2S8G7W8"/>
<evidence type="ECO:0000256" key="4">
    <source>
        <dbReference type="ARBA" id="ARBA00022723"/>
    </source>
</evidence>
<keyword evidence="4 6" id="KW-0479">Metal-binding</keyword>
<dbReference type="OrthoDB" id="9800505at2"/>
<feature type="binding site" evidence="7">
    <location>
        <position position="93"/>
    </location>
    <ligand>
        <name>Fe cation</name>
        <dbReference type="ChEBI" id="CHEBI:24875"/>
        <label>2</label>
    </ligand>
</feature>
<dbReference type="GO" id="GO:0006826">
    <property type="term" value="P:iron ion transport"/>
    <property type="evidence" value="ECO:0007669"/>
    <property type="project" value="InterPro"/>
</dbReference>
<dbReference type="EMBL" id="PUHY01000001">
    <property type="protein sequence ID" value="PQO40556.1"/>
    <property type="molecule type" value="Genomic_DNA"/>
</dbReference>
<evidence type="ECO:0000313" key="9">
    <source>
        <dbReference type="EMBL" id="PQO40556.1"/>
    </source>
</evidence>
<feature type="binding site" evidence="7">
    <location>
        <position position="49"/>
    </location>
    <ligand>
        <name>Fe cation</name>
        <dbReference type="ChEBI" id="CHEBI:24875"/>
        <label>3</label>
    </ligand>
</feature>
<feature type="binding site" evidence="7">
    <location>
        <position position="50"/>
    </location>
    <ligand>
        <name>Fe cation</name>
        <dbReference type="ChEBI" id="CHEBI:24875"/>
        <label>2</label>
    </ligand>
</feature>
<comment type="caution">
    <text evidence="9">The sequence shown here is derived from an EMBL/GenBank/DDBJ whole genome shotgun (WGS) entry which is preliminary data.</text>
</comment>
<comment type="function">
    <text evidence="6">Iron-storage protein, whose ferroxidase center binds Fe(2+), oxidizes it using dioxygen to Fe(3+), and participates in the subsequent Fe(3+) oxide mineral core formation within the central cavity of the BFR protein shell.</text>
</comment>
<dbReference type="EC" id="1.16.3.1" evidence="6"/>
<feature type="binding site" evidence="7">
    <location>
        <position position="50"/>
    </location>
    <ligand>
        <name>Fe cation</name>
        <dbReference type="ChEBI" id="CHEBI:24875"/>
        <label>1</label>
    </ligand>
</feature>
<dbReference type="InterPro" id="IPR008331">
    <property type="entry name" value="Ferritin_DPS_dom"/>
</dbReference>
<dbReference type="GO" id="GO:0020037">
    <property type="term" value="F:heme binding"/>
    <property type="evidence" value="ECO:0007669"/>
    <property type="project" value="TreeGrafter"/>
</dbReference>
<feature type="domain" description="Ferritin-like diiron" evidence="8">
    <location>
        <begin position="1"/>
        <end position="144"/>
    </location>
</feature>
<feature type="binding site" evidence="7">
    <location>
        <position position="129"/>
    </location>
    <ligand>
        <name>Fe cation</name>
        <dbReference type="ChEBI" id="CHEBI:24875"/>
        <label>2</label>
    </ligand>
</feature>
<evidence type="ECO:0000256" key="3">
    <source>
        <dbReference type="ARBA" id="ARBA00022617"/>
    </source>
</evidence>
<sequence>MSKSKSIENLQAALSMELTACHQYQLHAAVMDDWGLDLLAARMREEMHEELGHSEKYLERILFLKGDPQMTLQKTPKRAETLTDVFESDLADEKEAIEFYTKASQQAAADSDIGTRSLFESIVLDEEGHMSWLELQLDLIKRMGESAYIAKHMSSPSAG</sequence>
<name>A0A2S8G7W8_9BACT</name>
<organism evidence="9 10">
    <name type="scientific">Blastopirellula marina</name>
    <dbReference type="NCBI Taxonomy" id="124"/>
    <lineage>
        <taxon>Bacteria</taxon>
        <taxon>Pseudomonadati</taxon>
        <taxon>Planctomycetota</taxon>
        <taxon>Planctomycetia</taxon>
        <taxon>Pirellulales</taxon>
        <taxon>Pirellulaceae</taxon>
        <taxon>Blastopirellula</taxon>
    </lineage>
</organism>
<feature type="binding site" evidence="7">
    <location>
        <position position="126"/>
    </location>
    <ligand>
        <name>Fe cation</name>
        <dbReference type="ChEBI" id="CHEBI:24875"/>
        <label>1</label>
    </ligand>
</feature>
<dbReference type="RefSeq" id="WP_105327792.1">
    <property type="nucleotide sequence ID" value="NZ_PUHY01000001.1"/>
</dbReference>
<feature type="binding site" evidence="7">
    <location>
        <position position="53"/>
    </location>
    <ligand>
        <name>Fe cation</name>
        <dbReference type="ChEBI" id="CHEBI:24875"/>
        <label>1</label>
    </ligand>
</feature>
<feature type="binding site" evidence="7">
    <location>
        <position position="17"/>
    </location>
    <ligand>
        <name>Fe cation</name>
        <dbReference type="ChEBI" id="CHEBI:24875"/>
        <label>1</label>
    </ligand>
</feature>
<dbReference type="InterPro" id="IPR009040">
    <property type="entry name" value="Ferritin-like_diiron"/>
</dbReference>
<comment type="similarity">
    <text evidence="1 6">Belongs to the bacterioferritin family.</text>
</comment>
<protein>
    <recommendedName>
        <fullName evidence="6">Bacterioferritin</fullName>
        <ecNumber evidence="6">1.16.3.1</ecNumber>
    </recommendedName>
</protein>
<dbReference type="PIRSF" id="PIRSF002560">
    <property type="entry name" value="Bacterioferritin"/>
    <property type="match status" value="1"/>
</dbReference>
<dbReference type="Pfam" id="PF00210">
    <property type="entry name" value="Ferritin"/>
    <property type="match status" value="1"/>
</dbReference>
<gene>
    <name evidence="9" type="ORF">C5Y83_01100</name>
</gene>
<dbReference type="SUPFAM" id="SSF47240">
    <property type="entry name" value="Ferritin-like"/>
    <property type="match status" value="1"/>
</dbReference>
<dbReference type="GO" id="GO:0006879">
    <property type="term" value="P:intracellular iron ion homeostasis"/>
    <property type="evidence" value="ECO:0007669"/>
    <property type="project" value="UniProtKB-KW"/>
</dbReference>
<proteinExistence type="inferred from homology"/>
<dbReference type="PANTHER" id="PTHR30295:SF0">
    <property type="entry name" value="BACTERIOFERRITIN"/>
    <property type="match status" value="1"/>
</dbReference>
<comment type="catalytic activity">
    <reaction evidence="6">
        <text>4 Fe(2+) + O2 + 4 H(+) = 4 Fe(3+) + 2 H2O</text>
        <dbReference type="Rhea" id="RHEA:11148"/>
        <dbReference type="ChEBI" id="CHEBI:15377"/>
        <dbReference type="ChEBI" id="CHEBI:15378"/>
        <dbReference type="ChEBI" id="CHEBI:15379"/>
        <dbReference type="ChEBI" id="CHEBI:29033"/>
        <dbReference type="ChEBI" id="CHEBI:29034"/>
        <dbReference type="EC" id="1.16.3.1"/>
    </reaction>
</comment>
<evidence type="ECO:0000256" key="2">
    <source>
        <dbReference type="ARBA" id="ARBA00022434"/>
    </source>
</evidence>
<feature type="binding site" evidence="7">
    <location>
        <position position="126"/>
    </location>
    <ligand>
        <name>Fe cation</name>
        <dbReference type="ChEBI" id="CHEBI:24875"/>
        <label>2</label>
    </ligand>
</feature>
<keyword evidence="5 6" id="KW-0408">Iron</keyword>
<dbReference type="PROSITE" id="PS50905">
    <property type="entry name" value="FERRITIN_LIKE"/>
    <property type="match status" value="1"/>
</dbReference>